<protein>
    <recommendedName>
        <fullName evidence="11 12">Outer membrane lipoprotein Blc</fullName>
    </recommendedName>
</protein>
<dbReference type="PANTHER" id="PTHR10612">
    <property type="entry name" value="APOLIPOPROTEIN D"/>
    <property type="match status" value="1"/>
</dbReference>
<dbReference type="AlphaFoldDB" id="A0A935UG56"/>
<evidence type="ECO:0000256" key="6">
    <source>
        <dbReference type="ARBA" id="ARBA00023136"/>
    </source>
</evidence>
<keyword evidence="7 13" id="KW-0564">Palmitate</keyword>
<dbReference type="PIRSF" id="PIRSF036893">
    <property type="entry name" value="Lipocalin_ApoD"/>
    <property type="match status" value="1"/>
</dbReference>
<dbReference type="InterPro" id="IPR012674">
    <property type="entry name" value="Calycin"/>
</dbReference>
<evidence type="ECO:0000256" key="3">
    <source>
        <dbReference type="ARBA" id="ARBA00011738"/>
    </source>
</evidence>
<feature type="chain" id="PRO_5038204944" description="Outer membrane lipoprotein Blc" evidence="12">
    <location>
        <begin position="18"/>
        <end position="178"/>
    </location>
</feature>
<dbReference type="InterPro" id="IPR000566">
    <property type="entry name" value="Lipocln_cytosolic_FA-bd_dom"/>
</dbReference>
<keyword evidence="8 12" id="KW-0998">Cell outer membrane</keyword>
<evidence type="ECO:0000256" key="9">
    <source>
        <dbReference type="ARBA" id="ARBA00023288"/>
    </source>
</evidence>
<comment type="function">
    <text evidence="10 12">Involved in the storage or transport of lipids necessary for membrane maintenance under stressful conditions. Displays a binding preference for lysophospholipids.</text>
</comment>
<keyword evidence="9 12" id="KW-0449">Lipoprotein</keyword>
<dbReference type="PRINTS" id="PR01171">
    <property type="entry name" value="BCTLIPOCALIN"/>
</dbReference>
<feature type="domain" description="Lipocalin/cytosolic fatty-acid binding" evidence="14">
    <location>
        <begin position="33"/>
        <end position="172"/>
    </location>
</feature>
<dbReference type="FunFam" id="2.40.128.20:FF:000002">
    <property type="entry name" value="Outer membrane lipoprotein Blc"/>
    <property type="match status" value="1"/>
</dbReference>
<dbReference type="InterPro" id="IPR002446">
    <property type="entry name" value="Lipocalin_bac"/>
</dbReference>
<comment type="similarity">
    <text evidence="2 12">Belongs to the calycin superfamily. Lipocalin family.</text>
</comment>
<evidence type="ECO:0000256" key="7">
    <source>
        <dbReference type="ARBA" id="ARBA00023139"/>
    </source>
</evidence>
<evidence type="ECO:0000313" key="16">
    <source>
        <dbReference type="Proteomes" id="UP000697998"/>
    </source>
</evidence>
<reference evidence="15 16" key="1">
    <citation type="submission" date="2020-10" db="EMBL/GenBank/DDBJ databases">
        <title>Connecting structure to function with the recovery of over 1000 high-quality activated sludge metagenome-assembled genomes encoding full-length rRNA genes using long-read sequencing.</title>
        <authorList>
            <person name="Singleton C.M."/>
            <person name="Petriglieri F."/>
            <person name="Kristensen J.M."/>
            <person name="Kirkegaard R.H."/>
            <person name="Michaelsen T.Y."/>
            <person name="Andersen M.H."/>
            <person name="Karst S.M."/>
            <person name="Dueholm M.S."/>
            <person name="Nielsen P.H."/>
            <person name="Albertsen M."/>
        </authorList>
    </citation>
    <scope>NUCLEOTIDE SEQUENCE [LARGE SCALE GENOMIC DNA]</scope>
    <source>
        <strain evidence="15">EsbW_18-Q3-R4-48_BATAC.285</strain>
    </source>
</reference>
<feature type="lipid moiety-binding region" description="S-diacylglycerol cysteine" evidence="13">
    <location>
        <position position="19"/>
    </location>
</feature>
<evidence type="ECO:0000256" key="2">
    <source>
        <dbReference type="ARBA" id="ARBA00006889"/>
    </source>
</evidence>
<proteinExistence type="inferred from homology"/>
<keyword evidence="4 12" id="KW-0732">Signal</keyword>
<dbReference type="CDD" id="cd19438">
    <property type="entry name" value="lipocalin_Blc-like"/>
    <property type="match status" value="1"/>
</dbReference>
<gene>
    <name evidence="15" type="ORF">IPJ27_04635</name>
</gene>
<keyword evidence="5 12" id="KW-0446">Lipid-binding</keyword>
<dbReference type="Proteomes" id="UP000697998">
    <property type="component" value="Unassembled WGS sequence"/>
</dbReference>
<dbReference type="SUPFAM" id="SSF50814">
    <property type="entry name" value="Lipocalins"/>
    <property type="match status" value="1"/>
</dbReference>
<name>A0A935UG56_9PROT</name>
<organism evidence="15 16">
    <name type="scientific">Candidatus Accumulibacter proximus</name>
    <dbReference type="NCBI Taxonomy" id="2954385"/>
    <lineage>
        <taxon>Bacteria</taxon>
        <taxon>Pseudomonadati</taxon>
        <taxon>Pseudomonadota</taxon>
        <taxon>Betaproteobacteria</taxon>
        <taxon>Candidatus Accumulibacter</taxon>
    </lineage>
</organism>
<evidence type="ECO:0000256" key="4">
    <source>
        <dbReference type="ARBA" id="ARBA00022729"/>
    </source>
</evidence>
<dbReference type="Gene3D" id="2.40.128.20">
    <property type="match status" value="1"/>
</dbReference>
<evidence type="ECO:0000256" key="1">
    <source>
        <dbReference type="ARBA" id="ARBA00004459"/>
    </source>
</evidence>
<dbReference type="PROSITE" id="PS51257">
    <property type="entry name" value="PROKAR_LIPOPROTEIN"/>
    <property type="match status" value="1"/>
</dbReference>
<evidence type="ECO:0000256" key="12">
    <source>
        <dbReference type="PIRNR" id="PIRNR036893"/>
    </source>
</evidence>
<dbReference type="GO" id="GO:0008289">
    <property type="term" value="F:lipid binding"/>
    <property type="evidence" value="ECO:0007669"/>
    <property type="project" value="UniProtKB-UniRule"/>
</dbReference>
<dbReference type="InterPro" id="IPR047202">
    <property type="entry name" value="Lipocalin_Blc-like_dom"/>
</dbReference>
<evidence type="ECO:0000256" key="13">
    <source>
        <dbReference type="PIRSR" id="PIRSR036893-52"/>
    </source>
</evidence>
<dbReference type="GO" id="GO:0006950">
    <property type="term" value="P:response to stress"/>
    <property type="evidence" value="ECO:0007669"/>
    <property type="project" value="UniProtKB-ARBA"/>
</dbReference>
<evidence type="ECO:0000313" key="15">
    <source>
        <dbReference type="EMBL" id="MBK7674093.1"/>
    </source>
</evidence>
<evidence type="ECO:0000256" key="11">
    <source>
        <dbReference type="ARBA" id="ARBA00071217"/>
    </source>
</evidence>
<dbReference type="EMBL" id="JADJMH010000002">
    <property type="protein sequence ID" value="MBK7674093.1"/>
    <property type="molecule type" value="Genomic_DNA"/>
</dbReference>
<accession>A0A935UG56</accession>
<comment type="caution">
    <text evidence="15">The sequence shown here is derived from an EMBL/GenBank/DDBJ whole genome shotgun (WGS) entry which is preliminary data.</text>
</comment>
<sequence length="178" mass="20103">MRHLRQLLLCLPLLLLAACTSVPEGITPVSHFQLDRYLGKWYEIARLDHSFERGLSDVSAQYRLQADGSVEVVNRGYSAEKGAWKEAVGKALMTGDATQGSLKVSFFGPFYGGYHIAALDEQEYRWSLVVGPSRDYLWILSRERHLPPEIREQLLAKAKQLGFDIGQLIWVGQDRPDA</sequence>
<evidence type="ECO:0000256" key="5">
    <source>
        <dbReference type="ARBA" id="ARBA00023121"/>
    </source>
</evidence>
<dbReference type="GO" id="GO:0009279">
    <property type="term" value="C:cell outer membrane"/>
    <property type="evidence" value="ECO:0007669"/>
    <property type="project" value="UniProtKB-SubCell"/>
</dbReference>
<feature type="signal peptide" evidence="12">
    <location>
        <begin position="1"/>
        <end position="17"/>
    </location>
</feature>
<evidence type="ECO:0000256" key="10">
    <source>
        <dbReference type="ARBA" id="ARBA00057024"/>
    </source>
</evidence>
<evidence type="ECO:0000256" key="8">
    <source>
        <dbReference type="ARBA" id="ARBA00023237"/>
    </source>
</evidence>
<comment type="subcellular location">
    <subcellularLocation>
        <location evidence="1">Cell outer membrane</location>
        <topology evidence="1">Lipid-anchor</topology>
    </subcellularLocation>
</comment>
<keyword evidence="6 12" id="KW-0472">Membrane</keyword>
<dbReference type="InterPro" id="IPR022271">
    <property type="entry name" value="Lipocalin_ApoD"/>
</dbReference>
<comment type="subunit">
    <text evidence="3 12">Homodimer.</text>
</comment>
<dbReference type="PANTHER" id="PTHR10612:SF34">
    <property type="entry name" value="APOLIPOPROTEIN D"/>
    <property type="match status" value="1"/>
</dbReference>
<evidence type="ECO:0000259" key="14">
    <source>
        <dbReference type="Pfam" id="PF08212"/>
    </source>
</evidence>
<dbReference type="Pfam" id="PF08212">
    <property type="entry name" value="Lipocalin_2"/>
    <property type="match status" value="1"/>
</dbReference>